<keyword evidence="4" id="KW-1185">Reference proteome</keyword>
<dbReference type="RefSeq" id="WP_158766333.1">
    <property type="nucleotide sequence ID" value="NZ_CP047045.1"/>
</dbReference>
<dbReference type="Proteomes" id="UP000431269">
    <property type="component" value="Chromosome"/>
</dbReference>
<protein>
    <submittedName>
        <fullName evidence="3">VPEID-CTERM protein sorting domain protein</fullName>
    </submittedName>
</protein>
<reference evidence="4" key="1">
    <citation type="submission" date="2019-12" db="EMBL/GenBank/DDBJ databases">
        <title>Complete genome of Terracaulis silvestris 0127_4.</title>
        <authorList>
            <person name="Vieira S."/>
            <person name="Riedel T."/>
            <person name="Sproer C."/>
            <person name="Pascual J."/>
            <person name="Boedeker C."/>
            <person name="Overmann J."/>
        </authorList>
    </citation>
    <scope>NUCLEOTIDE SEQUENCE [LARGE SCALE GENOMIC DNA]</scope>
    <source>
        <strain evidence="4">0127_4</strain>
    </source>
</reference>
<evidence type="ECO:0000313" key="3">
    <source>
        <dbReference type="EMBL" id="QGZ95475.1"/>
    </source>
</evidence>
<keyword evidence="1" id="KW-1133">Transmembrane helix</keyword>
<dbReference type="EMBL" id="CP047045">
    <property type="protein sequence ID" value="QGZ95475.1"/>
    <property type="molecule type" value="Genomic_DNA"/>
</dbReference>
<keyword evidence="1" id="KW-0472">Membrane</keyword>
<evidence type="ECO:0000313" key="4">
    <source>
        <dbReference type="Proteomes" id="UP000431269"/>
    </source>
</evidence>
<evidence type="ECO:0000256" key="2">
    <source>
        <dbReference type="SAM" id="SignalP"/>
    </source>
</evidence>
<evidence type="ECO:0000256" key="1">
    <source>
        <dbReference type="SAM" id="Phobius"/>
    </source>
</evidence>
<feature type="signal peptide" evidence="2">
    <location>
        <begin position="1"/>
        <end position="22"/>
    </location>
</feature>
<keyword evidence="2" id="KW-0732">Signal</keyword>
<sequence length="87" mass="8510">MIKVVKSVLGAGAILAAMTTHAAAETCILFLCLGGDGKSGGDTGGGGGGGSAPSAPEIDASQGLTAIAVLAVAVLLMRERFLRQRAI</sequence>
<feature type="chain" id="PRO_5026157014" evidence="2">
    <location>
        <begin position="23"/>
        <end position="87"/>
    </location>
</feature>
<gene>
    <name evidence="3" type="ORF">DSM104635_02324</name>
</gene>
<dbReference type="AlphaFoldDB" id="A0A6I6MJL7"/>
<organism evidence="3 4">
    <name type="scientific">Terricaulis silvestris</name>
    <dbReference type="NCBI Taxonomy" id="2686094"/>
    <lineage>
        <taxon>Bacteria</taxon>
        <taxon>Pseudomonadati</taxon>
        <taxon>Pseudomonadota</taxon>
        <taxon>Alphaproteobacteria</taxon>
        <taxon>Caulobacterales</taxon>
        <taxon>Caulobacteraceae</taxon>
        <taxon>Terricaulis</taxon>
    </lineage>
</organism>
<proteinExistence type="predicted"/>
<accession>A0A6I6MJL7</accession>
<keyword evidence="1" id="KW-0812">Transmembrane</keyword>
<feature type="transmembrane region" description="Helical" evidence="1">
    <location>
        <begin position="60"/>
        <end position="77"/>
    </location>
</feature>
<dbReference type="KEGG" id="tsv:DSM104635_02324"/>
<name>A0A6I6MJL7_9CAUL</name>